<dbReference type="GO" id="GO:0005886">
    <property type="term" value="C:plasma membrane"/>
    <property type="evidence" value="ECO:0007669"/>
    <property type="project" value="TreeGrafter"/>
</dbReference>
<dbReference type="AlphaFoldDB" id="A0A1E3K8A1"/>
<feature type="transmembrane region" description="Helical" evidence="6">
    <location>
        <begin position="280"/>
        <end position="303"/>
    </location>
</feature>
<dbReference type="PANTHER" id="PTHR30618:SF0">
    <property type="entry name" value="PURINE-URACIL PERMEASE NCS1"/>
    <property type="match status" value="1"/>
</dbReference>
<feature type="transmembrane region" description="Helical" evidence="6">
    <location>
        <begin position="398"/>
        <end position="416"/>
    </location>
</feature>
<protein>
    <recommendedName>
        <fullName evidence="9">Allantoin permease</fullName>
    </recommendedName>
</protein>
<evidence type="ECO:0000256" key="2">
    <source>
        <dbReference type="ARBA" id="ARBA00008974"/>
    </source>
</evidence>
<feature type="transmembrane region" description="Helical" evidence="6">
    <location>
        <begin position="365"/>
        <end position="386"/>
    </location>
</feature>
<evidence type="ECO:0000256" key="3">
    <source>
        <dbReference type="ARBA" id="ARBA00022692"/>
    </source>
</evidence>
<dbReference type="GeneID" id="30189693"/>
<feature type="transmembrane region" description="Helical" evidence="6">
    <location>
        <begin position="204"/>
        <end position="226"/>
    </location>
</feature>
<feature type="transmembrane region" description="Helical" evidence="6">
    <location>
        <begin position="315"/>
        <end position="336"/>
    </location>
</feature>
<keyword evidence="3 6" id="KW-0812">Transmembrane</keyword>
<evidence type="ECO:0008006" key="9">
    <source>
        <dbReference type="Google" id="ProtNLM"/>
    </source>
</evidence>
<comment type="similarity">
    <text evidence="2">Belongs to the purine-cytosine permease (2.A.39) family.</text>
</comment>
<comment type="caution">
    <text evidence="7">The sequence shown here is derived from an EMBL/GenBank/DDBJ whole genome shotgun (WGS) entry which is preliminary data.</text>
</comment>
<comment type="subcellular location">
    <subcellularLocation>
        <location evidence="1">Membrane</location>
        <topology evidence="1">Multi-pass membrane protein</topology>
    </subcellularLocation>
</comment>
<dbReference type="Proteomes" id="UP000094819">
    <property type="component" value="Unassembled WGS sequence"/>
</dbReference>
<dbReference type="InterPro" id="IPR001248">
    <property type="entry name" value="Pur-cyt_permease"/>
</dbReference>
<dbReference type="OrthoDB" id="2018619at2759"/>
<evidence type="ECO:0000256" key="1">
    <source>
        <dbReference type="ARBA" id="ARBA00004141"/>
    </source>
</evidence>
<keyword evidence="5 6" id="KW-0472">Membrane</keyword>
<feature type="transmembrane region" description="Helical" evidence="6">
    <location>
        <begin position="238"/>
        <end position="260"/>
    </location>
</feature>
<dbReference type="GO" id="GO:0015205">
    <property type="term" value="F:nucleobase transmembrane transporter activity"/>
    <property type="evidence" value="ECO:0007669"/>
    <property type="project" value="TreeGrafter"/>
</dbReference>
<organism evidence="7 8">
    <name type="scientific">Cryptococcus wingfieldii CBS 7118</name>
    <dbReference type="NCBI Taxonomy" id="1295528"/>
    <lineage>
        <taxon>Eukaryota</taxon>
        <taxon>Fungi</taxon>
        <taxon>Dikarya</taxon>
        <taxon>Basidiomycota</taxon>
        <taxon>Agaricomycotina</taxon>
        <taxon>Tremellomycetes</taxon>
        <taxon>Tremellales</taxon>
        <taxon>Cryptococcaceae</taxon>
        <taxon>Cryptococcus</taxon>
    </lineage>
</organism>
<feature type="transmembrane region" description="Helical" evidence="6">
    <location>
        <begin position="180"/>
        <end position="198"/>
    </location>
</feature>
<evidence type="ECO:0000256" key="4">
    <source>
        <dbReference type="ARBA" id="ARBA00022989"/>
    </source>
</evidence>
<gene>
    <name evidence="7" type="ORF">L198_00480</name>
</gene>
<reference evidence="7 8" key="1">
    <citation type="submission" date="2016-06" db="EMBL/GenBank/DDBJ databases">
        <title>Evolution of pathogenesis and genome organization in the Tremellales.</title>
        <authorList>
            <person name="Cuomo C."/>
            <person name="Litvintseva A."/>
            <person name="Heitman J."/>
            <person name="Chen Y."/>
            <person name="Sun S."/>
            <person name="Springer D."/>
            <person name="Dromer F."/>
            <person name="Young S."/>
            <person name="Zeng Q."/>
            <person name="Chapman S."/>
            <person name="Gujja S."/>
            <person name="Saif S."/>
            <person name="Birren B."/>
        </authorList>
    </citation>
    <scope>NUCLEOTIDE SEQUENCE [LARGE SCALE GENOMIC DNA]</scope>
    <source>
        <strain evidence="7 8">CBS 7118</strain>
    </source>
</reference>
<name>A0A1E3K8A1_9TREE</name>
<proteinExistence type="inferred from homology"/>
<feature type="transmembrane region" description="Helical" evidence="6">
    <location>
        <begin position="118"/>
        <end position="138"/>
    </location>
</feature>
<evidence type="ECO:0000256" key="5">
    <source>
        <dbReference type="ARBA" id="ARBA00023136"/>
    </source>
</evidence>
<feature type="transmembrane region" description="Helical" evidence="6">
    <location>
        <begin position="428"/>
        <end position="453"/>
    </location>
</feature>
<dbReference type="EMBL" id="AWGH01000001">
    <property type="protein sequence ID" value="ODO08747.1"/>
    <property type="molecule type" value="Genomic_DNA"/>
</dbReference>
<dbReference type="PANTHER" id="PTHR30618">
    <property type="entry name" value="NCS1 FAMILY PURINE/PYRIMIDINE TRANSPORTER"/>
    <property type="match status" value="1"/>
</dbReference>
<accession>A0A1E3K8A1</accession>
<dbReference type="RefSeq" id="XP_019035602.1">
    <property type="nucleotide sequence ID" value="XM_019172660.1"/>
</dbReference>
<dbReference type="Pfam" id="PF02133">
    <property type="entry name" value="Transp_cyt_pur"/>
    <property type="match status" value="1"/>
</dbReference>
<dbReference type="Gene3D" id="1.10.4160.10">
    <property type="entry name" value="Hydantoin permease"/>
    <property type="match status" value="1"/>
</dbReference>
<sequence length="590" mass="65260">MALVDKRDHTPTISSQSLLKTFPLHESWHEMRLSFIPTPWKWRPREWLTKQYWFLETADATFADKKGFSNADVDVVPPELRTWNWFNFMSLWIADGGNIGTMQISGSIMSLGLDVRQAIVVLVIGNCLNGVFTALQGYMGSRYHIPFTIATRASHGFWFSYFAVVSRLILAFFYFGSNTYLVAQCTQIMIGAIWPSFLNIPNHIPASVGITSGLMVAFLIGWLIQFPLLMIHPRKMRWLFFVKSVMAVGGTLAMVGWGVTEAGGGGPVFAQKGMLEGQTLAMAYVAGIVLTTNSRLTLAINIPDMSRYAKRPAETWWQAIIIPIVYIFFGICGILIASTSQIIYGSIIWSPLLIIPRWGSRAARFFIAFAFMITTIGTNIASNSVAAANDMTFCLPKYINLKRGAFIVSVLGAWAIQPWQIQKNAATLSAFLGGYTVVLGPLLGIMVTDFWLVHRGRLDVPSLYRVRGIYRYQKGVNWRAVVAYAVAVPINLPGLGHAVNNNIALPSAYINFYTANWFTGIAIASSIYMICCLVSPPTATLLDAPIETDDLLPRQTVVEELVIGGGAGKAEEDVDDGKKPYTAVYVHSVD</sequence>
<dbReference type="InterPro" id="IPR045225">
    <property type="entry name" value="Uracil/uridine/allantoin_perm"/>
</dbReference>
<keyword evidence="4 6" id="KW-1133">Transmembrane helix</keyword>
<feature type="transmembrane region" description="Helical" evidence="6">
    <location>
        <begin position="515"/>
        <end position="534"/>
    </location>
</feature>
<evidence type="ECO:0000313" key="7">
    <source>
        <dbReference type="EMBL" id="ODO08747.1"/>
    </source>
</evidence>
<evidence type="ECO:0000256" key="6">
    <source>
        <dbReference type="SAM" id="Phobius"/>
    </source>
</evidence>
<keyword evidence="8" id="KW-1185">Reference proteome</keyword>
<evidence type="ECO:0000313" key="8">
    <source>
        <dbReference type="Proteomes" id="UP000094819"/>
    </source>
</evidence>